<comment type="cofactor">
    <cofactor evidence="1">
        <name>pantetheine 4'-phosphate</name>
        <dbReference type="ChEBI" id="CHEBI:47942"/>
    </cofactor>
</comment>
<evidence type="ECO:0000259" key="4">
    <source>
        <dbReference type="PROSITE" id="PS50075"/>
    </source>
</evidence>
<dbReference type="SUPFAM" id="SSF56801">
    <property type="entry name" value="Acetyl-CoA synthetase-like"/>
    <property type="match status" value="1"/>
</dbReference>
<dbReference type="Gene3D" id="3.40.50.1820">
    <property type="entry name" value="alpha/beta hydrolase"/>
    <property type="match status" value="1"/>
</dbReference>
<dbReference type="UniPathway" id="UPA00011"/>
<evidence type="ECO:0000256" key="2">
    <source>
        <dbReference type="ARBA" id="ARBA00022450"/>
    </source>
</evidence>
<dbReference type="SUPFAM" id="SSF52777">
    <property type="entry name" value="CoA-dependent acyltransferases"/>
    <property type="match status" value="2"/>
</dbReference>
<dbReference type="InterPro" id="IPR006162">
    <property type="entry name" value="Ppantetheine_attach_site"/>
</dbReference>
<dbReference type="PROSITE" id="PS50075">
    <property type="entry name" value="CARRIER"/>
    <property type="match status" value="1"/>
</dbReference>
<dbReference type="InterPro" id="IPR010071">
    <property type="entry name" value="AA_adenyl_dom"/>
</dbReference>
<dbReference type="FunFam" id="3.40.50.980:FF:000002">
    <property type="entry name" value="Enterobactin synthetase component F"/>
    <property type="match status" value="1"/>
</dbReference>
<dbReference type="GO" id="GO:0043041">
    <property type="term" value="P:amino acid activation for nonribosomal peptide biosynthetic process"/>
    <property type="evidence" value="ECO:0007669"/>
    <property type="project" value="TreeGrafter"/>
</dbReference>
<dbReference type="InterPro" id="IPR045851">
    <property type="entry name" value="AMP-bd_C_sf"/>
</dbReference>
<dbReference type="FunFam" id="3.40.50.12780:FF:000012">
    <property type="entry name" value="Non-ribosomal peptide synthetase"/>
    <property type="match status" value="1"/>
</dbReference>
<dbReference type="Pfam" id="PF00975">
    <property type="entry name" value="Thioesterase"/>
    <property type="match status" value="1"/>
</dbReference>
<dbReference type="Pfam" id="PF00550">
    <property type="entry name" value="PP-binding"/>
    <property type="match status" value="1"/>
</dbReference>
<dbReference type="InterPro" id="IPR020802">
    <property type="entry name" value="TesA-like"/>
</dbReference>
<dbReference type="Gene3D" id="3.30.559.10">
    <property type="entry name" value="Chloramphenicol acetyltransferase-like domain"/>
    <property type="match status" value="1"/>
</dbReference>
<dbReference type="InterPro" id="IPR025110">
    <property type="entry name" value="AMP-bd_C"/>
</dbReference>
<dbReference type="GO" id="GO:0008610">
    <property type="term" value="P:lipid biosynthetic process"/>
    <property type="evidence" value="ECO:0007669"/>
    <property type="project" value="UniProtKB-ARBA"/>
</dbReference>
<dbReference type="InterPro" id="IPR042099">
    <property type="entry name" value="ANL_N_sf"/>
</dbReference>
<dbReference type="CDD" id="cd05930">
    <property type="entry name" value="A_NRPS"/>
    <property type="match status" value="1"/>
</dbReference>
<dbReference type="InterPro" id="IPR000873">
    <property type="entry name" value="AMP-dep_synth/lig_dom"/>
</dbReference>
<dbReference type="InterPro" id="IPR001242">
    <property type="entry name" value="Condensation_dom"/>
</dbReference>
<dbReference type="GO" id="GO:0031177">
    <property type="term" value="F:phosphopantetheine binding"/>
    <property type="evidence" value="ECO:0007669"/>
    <property type="project" value="InterPro"/>
</dbReference>
<protein>
    <submittedName>
        <fullName evidence="5">Non-ribosomal peptide synthetase</fullName>
    </submittedName>
</protein>
<dbReference type="GO" id="GO:0047527">
    <property type="term" value="F:2,3-dihydroxybenzoate-serine ligase activity"/>
    <property type="evidence" value="ECO:0007669"/>
    <property type="project" value="TreeGrafter"/>
</dbReference>
<dbReference type="Pfam" id="PF00501">
    <property type="entry name" value="AMP-binding"/>
    <property type="match status" value="1"/>
</dbReference>
<evidence type="ECO:0000313" key="5">
    <source>
        <dbReference type="EMBL" id="QHN39045.1"/>
    </source>
</evidence>
<sequence length="1303" mass="138503">MTPAPDPSLPVSHLLTDTQTALWFGQQQVPGSPVYQCAERVDIRGDLDAGTFGDVLTRCLAAVPALNADYVTGPEGPRRQPVTRDHPVRFVDVAAATDPAKQCDHEIAGFMSAEFTSGVHSSPDTIAGDRLSAQLLIRLSGSHHVWVQRIHHLCADGYSFAALLRWVAASYTAAIAGDPLPGAPFATPATGAPDSGATAAADADFWRDYCASDTRPQSLVDAPPTVAVDHARRVCRRLPARARPGTHGWAEAVIGAVSLYTASLSACTEAVIGMPWANRRLGAPPTIEPAVNILPLRIAVRPTETVGGLLDAVGAEIRAVRPHAGYRAERLRRDLDAVGTDAVIFGPVVNVKFFTPVLTFGAATGTITNIAMGPVDDITFTVSPQQDGGLVLEVETNPLRYGAADTERHADRVLAVVAGLVNSDPSTPLGAVAVSSPADVDAQIGRFNDTAVDYDDATLTELLDAAAVTHQGRTALEWGYRTLTYGEFHTAVTDLAETLVRLGAGPNKVVALRMPRAPEMAVAIHATIKAGATYLPIDPELPDERIASIRGDARPVAELTLPDTADDVQGVSRWAWEDLALTVTSYGHAGSTPLRAPAPADSAYMIFTSGSTGTPKGTIIEHRSIVNRLRWMDAVFAMTPDDRVLQKTPYSFDVSVWEFFWPLLTGARLVVAPAGAERDSARIAREIVDHGVTVCHFVPSALAAFLTEPTARDTSSLRLVVCSGEALPAEVLMQAGRVFPRSVGTGENIVYNLYGPTEAAVDITWWYPGDDWDQASVPIGLPVDNSAVYVLDDALRPLPLGYIGELYLSGVQLARGYLCRSPLTATRFVANPFRPGERMYATGDLARRRPDGVIEYIGRVDDQVKIRGRRIELGEVATALSDLPGVAHAVVIVRGRGPSALLLGYIVAEAGQSVDTFEVRTRLSHRLPSYMLPDAVEVIDAIPMTSNGKLDRKKLPEPTFGAGEITSPATPLEMTLATVFAEVLGRGTVSVTDSFFDLGGNSLSATRLASRVGEVLNQDVAVSDVFAAPSVTALAQRLSGESTVDPFGRLLTLRPAGSGDPVFCVHPAGGLGWCYSGLLSMLDRDAGVYALQADGLDGGPLPESLRVVAETYLDAVEEVAPQGPIRLLGWSVGGVIAHEMAALAAGRGREVSLLALMDAYPSELWAAQPPPSPEEVRRAFLIMAGIDEVDLASDDALLGALRKANTAFGGLSADRVRAIARVVAHFADLMRSHTTSTFDGDAILFRATENAQDFLDPDAWRTHLGGEFRKIDFATAHPGMIRPAALGRIAAEVNAVSGGDTDA</sequence>
<dbReference type="GO" id="GO:0005829">
    <property type="term" value="C:cytosol"/>
    <property type="evidence" value="ECO:0007669"/>
    <property type="project" value="TreeGrafter"/>
</dbReference>
<dbReference type="GO" id="GO:0009366">
    <property type="term" value="C:enterobactin synthetase complex"/>
    <property type="evidence" value="ECO:0007669"/>
    <property type="project" value="TreeGrafter"/>
</dbReference>
<dbReference type="SUPFAM" id="SSF47336">
    <property type="entry name" value="ACP-like"/>
    <property type="match status" value="1"/>
</dbReference>
<dbReference type="InterPro" id="IPR036736">
    <property type="entry name" value="ACP-like_sf"/>
</dbReference>
<keyword evidence="2" id="KW-0596">Phosphopantetheine</keyword>
<evidence type="ECO:0000256" key="1">
    <source>
        <dbReference type="ARBA" id="ARBA00001957"/>
    </source>
</evidence>
<reference evidence="5" key="1">
    <citation type="journal article" date="2021" name="Nat. Microbiol.">
        <title>Cocultivation of an ultrasmall environmental parasitic bacterium with lytic ability against bacteria associated with wastewater foams.</title>
        <authorList>
            <person name="Batinovic S."/>
            <person name="Rose J.J.A."/>
            <person name="Ratcliffe J."/>
            <person name="Seviour R.J."/>
            <person name="Petrovski S."/>
        </authorList>
    </citation>
    <scope>NUCLEOTIDE SEQUENCE</scope>
    <source>
        <strain evidence="5">CON44</strain>
    </source>
</reference>
<dbReference type="InterPro" id="IPR020806">
    <property type="entry name" value="PKS_PP-bd"/>
</dbReference>
<dbReference type="FunFam" id="3.30.300.30:FF:000010">
    <property type="entry name" value="Enterobactin synthetase component F"/>
    <property type="match status" value="1"/>
</dbReference>
<dbReference type="Gene3D" id="3.30.300.30">
    <property type="match status" value="1"/>
</dbReference>
<organism evidence="5">
    <name type="scientific">Gordonia amarae</name>
    <dbReference type="NCBI Taxonomy" id="36821"/>
    <lineage>
        <taxon>Bacteria</taxon>
        <taxon>Bacillati</taxon>
        <taxon>Actinomycetota</taxon>
        <taxon>Actinomycetes</taxon>
        <taxon>Mycobacteriales</taxon>
        <taxon>Gordoniaceae</taxon>
        <taxon>Gordonia</taxon>
    </lineage>
</organism>
<dbReference type="PROSITE" id="PS00455">
    <property type="entry name" value="AMP_BINDING"/>
    <property type="match status" value="1"/>
</dbReference>
<dbReference type="InterPro" id="IPR023213">
    <property type="entry name" value="CAT-like_dom_sf"/>
</dbReference>
<keyword evidence="3" id="KW-0597">Phosphoprotein</keyword>
<dbReference type="InterPro" id="IPR001031">
    <property type="entry name" value="Thioesterase"/>
</dbReference>
<dbReference type="FunFam" id="2.30.38.10:FF:000001">
    <property type="entry name" value="Non-ribosomal peptide synthetase PvdI"/>
    <property type="match status" value="1"/>
</dbReference>
<proteinExistence type="predicted"/>
<dbReference type="PANTHER" id="PTHR45527">
    <property type="entry name" value="NONRIBOSOMAL PEPTIDE SYNTHETASE"/>
    <property type="match status" value="1"/>
</dbReference>
<dbReference type="GO" id="GO:0009239">
    <property type="term" value="P:enterobactin biosynthetic process"/>
    <property type="evidence" value="ECO:0007669"/>
    <property type="project" value="TreeGrafter"/>
</dbReference>
<dbReference type="SMART" id="SM00823">
    <property type="entry name" value="PKS_PP"/>
    <property type="match status" value="1"/>
</dbReference>
<dbReference type="SUPFAM" id="SSF53474">
    <property type="entry name" value="alpha/beta-Hydrolases"/>
    <property type="match status" value="1"/>
</dbReference>
<dbReference type="Pfam" id="PF13193">
    <property type="entry name" value="AMP-binding_C"/>
    <property type="match status" value="1"/>
</dbReference>
<feature type="domain" description="Carrier" evidence="4">
    <location>
        <begin position="967"/>
        <end position="1042"/>
    </location>
</feature>
<dbReference type="Pfam" id="PF00668">
    <property type="entry name" value="Condensation"/>
    <property type="match status" value="1"/>
</dbReference>
<dbReference type="Gene3D" id="3.40.50.12780">
    <property type="entry name" value="N-terminal domain of ligase-like"/>
    <property type="match status" value="1"/>
</dbReference>
<dbReference type="NCBIfam" id="TIGR01733">
    <property type="entry name" value="AA-adenyl-dom"/>
    <property type="match status" value="1"/>
</dbReference>
<gene>
    <name evidence="5" type="ORF">GII30_07530</name>
</gene>
<dbReference type="PROSITE" id="PS00012">
    <property type="entry name" value="PHOSPHOPANTETHEINE"/>
    <property type="match status" value="1"/>
</dbReference>
<evidence type="ECO:0000256" key="3">
    <source>
        <dbReference type="ARBA" id="ARBA00022553"/>
    </source>
</evidence>
<dbReference type="Gene3D" id="3.30.559.30">
    <property type="entry name" value="Nonribosomal peptide synthetase, condensation domain"/>
    <property type="match status" value="1"/>
</dbReference>
<name>A0A857MC62_9ACTN</name>
<dbReference type="InterPro" id="IPR009081">
    <property type="entry name" value="PP-bd_ACP"/>
</dbReference>
<dbReference type="PANTHER" id="PTHR45527:SF1">
    <property type="entry name" value="FATTY ACID SYNTHASE"/>
    <property type="match status" value="1"/>
</dbReference>
<dbReference type="EMBL" id="CP045810">
    <property type="protein sequence ID" value="QHN39045.1"/>
    <property type="molecule type" value="Genomic_DNA"/>
</dbReference>
<dbReference type="SMART" id="SM00824">
    <property type="entry name" value="PKS_TE"/>
    <property type="match status" value="1"/>
</dbReference>
<dbReference type="InterPro" id="IPR020845">
    <property type="entry name" value="AMP-binding_CS"/>
</dbReference>
<accession>A0A857MC62</accession>
<dbReference type="InterPro" id="IPR029058">
    <property type="entry name" value="AB_hydrolase_fold"/>
</dbReference>
<dbReference type="RefSeq" id="WP_005185751.1">
    <property type="nucleotide sequence ID" value="NZ_CP045804.1"/>
</dbReference>